<dbReference type="Gene3D" id="3.30.930.10">
    <property type="entry name" value="Bira Bifunctional Protein, Domain 2"/>
    <property type="match status" value="1"/>
</dbReference>
<keyword evidence="4" id="KW-1185">Reference proteome</keyword>
<protein>
    <submittedName>
        <fullName evidence="3">Biotin--[acetyl-CoA-carboxylase] ligase</fullName>
        <ecNumber evidence="3">6.3.4.15</ecNumber>
    </submittedName>
</protein>
<dbReference type="CDD" id="cd16442">
    <property type="entry name" value="BPL"/>
    <property type="match status" value="1"/>
</dbReference>
<dbReference type="GO" id="GO:0005737">
    <property type="term" value="C:cytoplasm"/>
    <property type="evidence" value="ECO:0007669"/>
    <property type="project" value="TreeGrafter"/>
</dbReference>
<accession>A0A2M9Y682</accession>
<dbReference type="PANTHER" id="PTHR12835:SF5">
    <property type="entry name" value="BIOTIN--PROTEIN LIGASE"/>
    <property type="match status" value="1"/>
</dbReference>
<organism evidence="3 4">
    <name type="scientific">Leptospira brenneri</name>
    <dbReference type="NCBI Taxonomy" id="2023182"/>
    <lineage>
        <taxon>Bacteria</taxon>
        <taxon>Pseudomonadati</taxon>
        <taxon>Spirochaetota</taxon>
        <taxon>Spirochaetia</taxon>
        <taxon>Leptospirales</taxon>
        <taxon>Leptospiraceae</taxon>
        <taxon>Leptospira</taxon>
    </lineage>
</organism>
<dbReference type="EC" id="6.3.4.15" evidence="3"/>
<dbReference type="Pfam" id="PF03099">
    <property type="entry name" value="BPL_LplA_LipB"/>
    <property type="match status" value="1"/>
</dbReference>
<keyword evidence="1 3" id="KW-0436">Ligase</keyword>
<dbReference type="InterPro" id="IPR004408">
    <property type="entry name" value="Biotin_CoA_COase_ligase"/>
</dbReference>
<feature type="domain" description="BPL/LPL catalytic" evidence="2">
    <location>
        <begin position="1"/>
        <end position="180"/>
    </location>
</feature>
<dbReference type="OrthoDB" id="9807064at2"/>
<name>A0A2M9Y682_9LEPT</name>
<dbReference type="Proteomes" id="UP000297891">
    <property type="component" value="Unassembled WGS sequence"/>
</dbReference>
<dbReference type="RefSeq" id="WP_100789078.1">
    <property type="nucleotide sequence ID" value="NZ_NPDQ01000001.1"/>
</dbReference>
<dbReference type="NCBIfam" id="TIGR00121">
    <property type="entry name" value="birA_ligase"/>
    <property type="match status" value="1"/>
</dbReference>
<dbReference type="GO" id="GO:0004077">
    <property type="term" value="F:biotin--[biotin carboxyl-carrier protein] ligase activity"/>
    <property type="evidence" value="ECO:0007669"/>
    <property type="project" value="UniProtKB-EC"/>
</dbReference>
<evidence type="ECO:0000256" key="1">
    <source>
        <dbReference type="ARBA" id="ARBA00022598"/>
    </source>
</evidence>
<sequence>MEYRLLKSELGHRLSSVTSTNEWIRNHEIPFGSWVIADEQTAGKGRGQNVWQSLGEDPLIFSGKIRISAAEISLPLLSIFVSSAVLKSIFLFFPERETDTTVKWPNDIYRNDKKVGGILVQSEFTNGVFDVVIGIGLNFFGTTIPETLKDKATFLCDAPLAEGVLERFVNQLIFDLNQSVISLLDQGQILKDLVWIEDHSLLKHKVIETEWQSRMVRGRVLGIDELGFLLIMTETGEKIELMDTSPKFRII</sequence>
<comment type="caution">
    <text evidence="3">The sequence shown here is derived from an EMBL/GenBank/DDBJ whole genome shotgun (WGS) entry which is preliminary data.</text>
</comment>
<dbReference type="EMBL" id="RQFP01000001">
    <property type="protein sequence ID" value="TGK95967.1"/>
    <property type="molecule type" value="Genomic_DNA"/>
</dbReference>
<evidence type="ECO:0000259" key="2">
    <source>
        <dbReference type="PROSITE" id="PS51733"/>
    </source>
</evidence>
<dbReference type="AlphaFoldDB" id="A0A2M9Y682"/>
<dbReference type="PROSITE" id="PS51733">
    <property type="entry name" value="BPL_LPL_CATALYTIC"/>
    <property type="match status" value="1"/>
</dbReference>
<dbReference type="SUPFAM" id="SSF55681">
    <property type="entry name" value="Class II aaRS and biotin synthetases"/>
    <property type="match status" value="1"/>
</dbReference>
<dbReference type="InterPro" id="IPR045864">
    <property type="entry name" value="aa-tRNA-synth_II/BPL/LPL"/>
</dbReference>
<proteinExistence type="predicted"/>
<evidence type="ECO:0000313" key="4">
    <source>
        <dbReference type="Proteomes" id="UP000297891"/>
    </source>
</evidence>
<evidence type="ECO:0000313" key="3">
    <source>
        <dbReference type="EMBL" id="TGK95967.1"/>
    </source>
</evidence>
<dbReference type="PANTHER" id="PTHR12835">
    <property type="entry name" value="BIOTIN PROTEIN LIGASE"/>
    <property type="match status" value="1"/>
</dbReference>
<gene>
    <name evidence="3" type="ORF">EHQ30_04890</name>
</gene>
<dbReference type="InterPro" id="IPR004143">
    <property type="entry name" value="BPL_LPL_catalytic"/>
</dbReference>
<reference evidence="3" key="1">
    <citation type="journal article" date="2019" name="PLoS Negl. Trop. Dis.">
        <title>Revisiting the worldwide diversity of Leptospira species in the environment.</title>
        <authorList>
            <person name="Vincent A.T."/>
            <person name="Schiettekatte O."/>
            <person name="Bourhy P."/>
            <person name="Veyrier F.J."/>
            <person name="Picardeau M."/>
        </authorList>
    </citation>
    <scope>NUCLEOTIDE SEQUENCE [LARGE SCALE GENOMIC DNA]</scope>
    <source>
        <strain evidence="3">201800277</strain>
    </source>
</reference>